<keyword evidence="4" id="KW-0028">Amino-acid biosynthesis</keyword>
<dbReference type="InterPro" id="IPR015422">
    <property type="entry name" value="PyrdxlP-dep_Trfase_small"/>
</dbReference>
<name>H0UIW6_9BACT</name>
<dbReference type="HOGENOM" id="CLU_017584_3_2_0"/>
<dbReference type="eggNOG" id="COG0079">
    <property type="taxonomic scope" value="Bacteria"/>
</dbReference>
<dbReference type="InterPro" id="IPR015424">
    <property type="entry name" value="PyrdxlP-dep_Trfase"/>
</dbReference>
<evidence type="ECO:0000259" key="10">
    <source>
        <dbReference type="Pfam" id="PF00155"/>
    </source>
</evidence>
<comment type="similarity">
    <text evidence="2">Belongs to the class-II pyridoxal-phosphate-dependent aminotransferase family. Histidinol-phosphate aminotransferase subfamily.</text>
</comment>
<dbReference type="STRING" id="885272.JonanDRAFT_0341"/>
<evidence type="ECO:0000256" key="7">
    <source>
        <dbReference type="ARBA" id="ARBA00023102"/>
    </source>
</evidence>
<dbReference type="Pfam" id="PF00155">
    <property type="entry name" value="Aminotran_1_2"/>
    <property type="match status" value="1"/>
</dbReference>
<evidence type="ECO:0000256" key="1">
    <source>
        <dbReference type="ARBA" id="ARBA00005011"/>
    </source>
</evidence>
<dbReference type="InterPro" id="IPR004839">
    <property type="entry name" value="Aminotransferase_I/II_large"/>
</dbReference>
<evidence type="ECO:0000256" key="6">
    <source>
        <dbReference type="ARBA" id="ARBA00022898"/>
    </source>
</evidence>
<comment type="similarity">
    <text evidence="9">Belongs to the class-I pyridoxal-phosphate-dependent aminotransferase family.</text>
</comment>
<evidence type="ECO:0000313" key="12">
    <source>
        <dbReference type="Proteomes" id="UP000003806"/>
    </source>
</evidence>
<dbReference type="SUPFAM" id="SSF53383">
    <property type="entry name" value="PLP-dependent transferases"/>
    <property type="match status" value="1"/>
</dbReference>
<dbReference type="GO" id="GO:0000105">
    <property type="term" value="P:L-histidine biosynthetic process"/>
    <property type="evidence" value="ECO:0007669"/>
    <property type="project" value="UniProtKB-KW"/>
</dbReference>
<organism evidence="11 12">
    <name type="scientific">Jonquetella anthropi DSM 22815</name>
    <dbReference type="NCBI Taxonomy" id="885272"/>
    <lineage>
        <taxon>Bacteria</taxon>
        <taxon>Thermotogati</taxon>
        <taxon>Synergistota</taxon>
        <taxon>Synergistia</taxon>
        <taxon>Synergistales</taxon>
        <taxon>Dethiosulfovibrionaceae</taxon>
        <taxon>Jonquetella</taxon>
    </lineage>
</organism>
<keyword evidence="5 9" id="KW-0808">Transferase</keyword>
<comment type="catalytic activity">
    <reaction evidence="8">
        <text>L-histidinol phosphate + 2-oxoglutarate = 3-(imidazol-4-yl)-2-oxopropyl phosphate + L-glutamate</text>
        <dbReference type="Rhea" id="RHEA:23744"/>
        <dbReference type="ChEBI" id="CHEBI:16810"/>
        <dbReference type="ChEBI" id="CHEBI:29985"/>
        <dbReference type="ChEBI" id="CHEBI:57766"/>
        <dbReference type="ChEBI" id="CHEBI:57980"/>
        <dbReference type="EC" id="2.6.1.9"/>
    </reaction>
</comment>
<keyword evidence="3 9" id="KW-0032">Aminotransferase</keyword>
<dbReference type="AlphaFoldDB" id="H0UIW6"/>
<evidence type="ECO:0000256" key="2">
    <source>
        <dbReference type="ARBA" id="ARBA00007970"/>
    </source>
</evidence>
<dbReference type="GO" id="GO:0004400">
    <property type="term" value="F:histidinol-phosphate transaminase activity"/>
    <property type="evidence" value="ECO:0007669"/>
    <property type="project" value="UniProtKB-EC"/>
</dbReference>
<evidence type="ECO:0000256" key="5">
    <source>
        <dbReference type="ARBA" id="ARBA00022679"/>
    </source>
</evidence>
<proteinExistence type="inferred from homology"/>
<sequence length="360" mass="39240">MTAARHGGDVEGARRTWGRERWLDFSSNICPLGVPRPVADALTEHLSDDLTSYPDPQCRRVREIVGRLCGASEDEVLPGCGVSQLLWALGPLLPSPVLLPEPSFVDYRRSLARRGGHDVRPFHLKLESPGPSPDDLAEGAAGCRAILMGNPNNPTSFLFQPNELVSALTPWLDGGGLLVLDESFVTLTDGGAANSCWPLLRGRPNVVVFQSVTKSLALPGLRLGWVLGGKELLAKLADELPDWSVSGPATRAAEAFGRLDEYAASRRKWLIEQRKYLTDGLSNLPGVTVFPPSANFVLVRFERTTGTFVAQKLAERGILVRRCADFPGLDDRYVRLAVKDGTANRQLLAALEETLKEGER</sequence>
<dbReference type="PANTHER" id="PTHR43643:SF6">
    <property type="entry name" value="HISTIDINOL-PHOSPHATE AMINOTRANSFERASE"/>
    <property type="match status" value="1"/>
</dbReference>
<dbReference type="OrthoDB" id="9813612at2"/>
<dbReference type="Gene3D" id="3.40.640.10">
    <property type="entry name" value="Type I PLP-dependent aspartate aminotransferase-like (Major domain)"/>
    <property type="match status" value="1"/>
</dbReference>
<evidence type="ECO:0000256" key="3">
    <source>
        <dbReference type="ARBA" id="ARBA00022576"/>
    </source>
</evidence>
<dbReference type="GO" id="GO:0030170">
    <property type="term" value="F:pyridoxal phosphate binding"/>
    <property type="evidence" value="ECO:0007669"/>
    <property type="project" value="InterPro"/>
</dbReference>
<accession>H0UIW6</accession>
<protein>
    <recommendedName>
        <fullName evidence="9">Aminotransferase</fullName>
        <ecNumber evidence="9">2.6.1.-</ecNumber>
    </recommendedName>
</protein>
<dbReference type="InterPro" id="IPR050106">
    <property type="entry name" value="HistidinolP_aminotransfase"/>
</dbReference>
<dbReference type="EC" id="2.6.1.-" evidence="9"/>
<keyword evidence="7" id="KW-0368">Histidine biosynthesis</keyword>
<comment type="cofactor">
    <cofactor evidence="9">
        <name>pyridoxal 5'-phosphate</name>
        <dbReference type="ChEBI" id="CHEBI:597326"/>
    </cofactor>
</comment>
<evidence type="ECO:0000256" key="4">
    <source>
        <dbReference type="ARBA" id="ARBA00022605"/>
    </source>
</evidence>
<dbReference type="Proteomes" id="UP000003806">
    <property type="component" value="Chromosome"/>
</dbReference>
<feature type="domain" description="Aminotransferase class I/classII large" evidence="10">
    <location>
        <begin position="22"/>
        <end position="346"/>
    </location>
</feature>
<evidence type="ECO:0000256" key="9">
    <source>
        <dbReference type="RuleBase" id="RU000481"/>
    </source>
</evidence>
<keyword evidence="12" id="KW-1185">Reference proteome</keyword>
<dbReference type="PANTHER" id="PTHR43643">
    <property type="entry name" value="HISTIDINOL-PHOSPHATE AMINOTRANSFERASE 2"/>
    <property type="match status" value="1"/>
</dbReference>
<dbReference type="InterPro" id="IPR015421">
    <property type="entry name" value="PyrdxlP-dep_Trfase_major"/>
</dbReference>
<dbReference type="CDD" id="cd00609">
    <property type="entry name" value="AAT_like"/>
    <property type="match status" value="1"/>
</dbReference>
<comment type="pathway">
    <text evidence="1">Amino-acid biosynthesis; L-histidine biosynthesis; L-histidine from 5-phospho-alpha-D-ribose 1-diphosphate: step 7/9.</text>
</comment>
<dbReference type="EMBL" id="CM001376">
    <property type="protein sequence ID" value="EHM12760.1"/>
    <property type="molecule type" value="Genomic_DNA"/>
</dbReference>
<reference evidence="11 12" key="1">
    <citation type="submission" date="2011-11" db="EMBL/GenBank/DDBJ databases">
        <title>The Noncontiguous Finished genome of Jonquetella anthropi DSM 22815.</title>
        <authorList>
            <consortium name="US DOE Joint Genome Institute (JGI-PGF)"/>
            <person name="Lucas S."/>
            <person name="Copeland A."/>
            <person name="Lapidus A."/>
            <person name="Glavina del Rio T."/>
            <person name="Dalin E."/>
            <person name="Tice H."/>
            <person name="Bruce D."/>
            <person name="Goodwin L."/>
            <person name="Pitluck S."/>
            <person name="Peters L."/>
            <person name="Mikhailova N."/>
            <person name="Held B."/>
            <person name="Kyrpides N."/>
            <person name="Mavromatis K."/>
            <person name="Ivanova N."/>
            <person name="Markowitz V."/>
            <person name="Cheng J.-F."/>
            <person name="Hugenholtz P."/>
            <person name="Woyke T."/>
            <person name="Wu D."/>
            <person name="Gronow S."/>
            <person name="Wellnitz S."/>
            <person name="Brambilla E."/>
            <person name="Klenk H.-P."/>
            <person name="Eisen J.A."/>
        </authorList>
    </citation>
    <scope>NUCLEOTIDE SEQUENCE [LARGE SCALE GENOMIC DNA]</scope>
    <source>
        <strain evidence="11 12">DSM 22815</strain>
    </source>
</reference>
<gene>
    <name evidence="11" type="ORF">JonanDRAFT_0341</name>
</gene>
<dbReference type="InterPro" id="IPR004838">
    <property type="entry name" value="NHTrfase_class1_PyrdxlP-BS"/>
</dbReference>
<evidence type="ECO:0000313" key="11">
    <source>
        <dbReference type="EMBL" id="EHM12760.1"/>
    </source>
</evidence>
<dbReference type="PROSITE" id="PS00105">
    <property type="entry name" value="AA_TRANSFER_CLASS_1"/>
    <property type="match status" value="1"/>
</dbReference>
<keyword evidence="6" id="KW-0663">Pyridoxal phosphate</keyword>
<evidence type="ECO:0000256" key="8">
    <source>
        <dbReference type="ARBA" id="ARBA00047481"/>
    </source>
</evidence>
<dbReference type="Gene3D" id="3.90.1150.10">
    <property type="entry name" value="Aspartate Aminotransferase, domain 1"/>
    <property type="match status" value="1"/>
</dbReference>